<dbReference type="AlphaFoldDB" id="A0A4Y2U8Z7"/>
<dbReference type="PANTHER" id="PTHR47326">
    <property type="entry name" value="TRANSPOSABLE ELEMENT TC3 TRANSPOSASE-LIKE PROTEIN"/>
    <property type="match status" value="1"/>
</dbReference>
<dbReference type="EMBL" id="BGPR01118854">
    <property type="protein sequence ID" value="GBN14104.1"/>
    <property type="molecule type" value="Genomic_DNA"/>
</dbReference>
<comment type="caution">
    <text evidence="2">The sequence shown here is derived from an EMBL/GenBank/DDBJ whole genome shotgun (WGS) entry which is preliminary data.</text>
</comment>
<proteinExistence type="predicted"/>
<dbReference type="GO" id="GO:0003676">
    <property type="term" value="F:nucleic acid binding"/>
    <property type="evidence" value="ECO:0007669"/>
    <property type="project" value="InterPro"/>
</dbReference>
<gene>
    <name evidence="2" type="ORF">AVEN_169521_1</name>
    <name evidence="1" type="ORF">AVEN_41009_1</name>
</gene>
<evidence type="ECO:0000313" key="1">
    <source>
        <dbReference type="EMBL" id="GBN14104.1"/>
    </source>
</evidence>
<evidence type="ECO:0000313" key="3">
    <source>
        <dbReference type="Proteomes" id="UP000499080"/>
    </source>
</evidence>
<organism evidence="2 3">
    <name type="scientific">Araneus ventricosus</name>
    <name type="common">Orbweaver spider</name>
    <name type="synonym">Epeira ventricosa</name>
    <dbReference type="NCBI Taxonomy" id="182803"/>
    <lineage>
        <taxon>Eukaryota</taxon>
        <taxon>Metazoa</taxon>
        <taxon>Ecdysozoa</taxon>
        <taxon>Arthropoda</taxon>
        <taxon>Chelicerata</taxon>
        <taxon>Arachnida</taxon>
        <taxon>Araneae</taxon>
        <taxon>Araneomorphae</taxon>
        <taxon>Entelegynae</taxon>
        <taxon>Araneoidea</taxon>
        <taxon>Araneidae</taxon>
        <taxon>Araneus</taxon>
    </lineage>
</organism>
<dbReference type="Proteomes" id="UP000499080">
    <property type="component" value="Unassembled WGS sequence"/>
</dbReference>
<keyword evidence="3" id="KW-1185">Reference proteome</keyword>
<protein>
    <submittedName>
        <fullName evidence="2">Uncharacterized protein</fullName>
    </submittedName>
</protein>
<reference evidence="2 3" key="1">
    <citation type="journal article" date="2019" name="Sci. Rep.">
        <title>Orb-weaving spider Araneus ventricosus genome elucidates the spidroin gene catalogue.</title>
        <authorList>
            <person name="Kono N."/>
            <person name="Nakamura H."/>
            <person name="Ohtoshi R."/>
            <person name="Moran D.A.P."/>
            <person name="Shinohara A."/>
            <person name="Yoshida Y."/>
            <person name="Fujiwara M."/>
            <person name="Mori M."/>
            <person name="Tomita M."/>
            <person name="Arakawa K."/>
        </authorList>
    </citation>
    <scope>NUCLEOTIDE SEQUENCE [LARGE SCALE GENOMIC DNA]</scope>
</reference>
<dbReference type="PANTHER" id="PTHR47326:SF1">
    <property type="entry name" value="HTH PSQ-TYPE DOMAIN-CONTAINING PROTEIN"/>
    <property type="match status" value="1"/>
</dbReference>
<dbReference type="EMBL" id="BGPR01034775">
    <property type="protein sequence ID" value="GBO09298.1"/>
    <property type="molecule type" value="Genomic_DNA"/>
</dbReference>
<dbReference type="OrthoDB" id="6764275at2759"/>
<dbReference type="Gene3D" id="3.30.420.10">
    <property type="entry name" value="Ribonuclease H-like superfamily/Ribonuclease H"/>
    <property type="match status" value="1"/>
</dbReference>
<name>A0A4Y2U8Z7_ARAVE</name>
<accession>A0A4Y2U8Z7</accession>
<sequence>MWVGRDGPIRWSLRSPDLASLDFFLWGVVQDQVYRTKVTDLQDLKTSILNAFEHVTIELPERKWRDCAIRVNVLACMNERKRTL</sequence>
<dbReference type="InterPro" id="IPR036397">
    <property type="entry name" value="RNaseH_sf"/>
</dbReference>
<evidence type="ECO:0000313" key="2">
    <source>
        <dbReference type="EMBL" id="GBO09298.1"/>
    </source>
</evidence>